<sequence length="111" mass="12910">MGIEAVDKYLYLLAGNKIQKSLMDFIQELECTFHKKFTHSILLKLLIHTACLIERTLINGHELKIISEDDTRPSHETIFHVKKAFKNIETEFGITVSYDECFFIYDIIASK</sequence>
<dbReference type="Pfam" id="PF00874">
    <property type="entry name" value="PRD"/>
    <property type="match status" value="1"/>
</dbReference>
<evidence type="ECO:0000259" key="1">
    <source>
        <dbReference type="PROSITE" id="PS51372"/>
    </source>
</evidence>
<dbReference type="AlphaFoldDB" id="A0A2A4E1J0"/>
<dbReference type="Gene3D" id="1.10.1790.10">
    <property type="entry name" value="PRD domain"/>
    <property type="match status" value="1"/>
</dbReference>
<name>A0A2A4E1J0_ENTFC</name>
<evidence type="ECO:0000313" key="2">
    <source>
        <dbReference type="EMBL" id="PHL22838.1"/>
    </source>
</evidence>
<dbReference type="RefSeq" id="WP_002316025.1">
    <property type="nucleotide sequence ID" value="NZ_CAMRRJ010000009.1"/>
</dbReference>
<comment type="caution">
    <text evidence="2">The sequence shown here is derived from an EMBL/GenBank/DDBJ whole genome shotgun (WGS) entry which is preliminary data.</text>
</comment>
<dbReference type="Proteomes" id="UP000224303">
    <property type="component" value="Unassembled WGS sequence"/>
</dbReference>
<proteinExistence type="predicted"/>
<evidence type="ECO:0000313" key="3">
    <source>
        <dbReference type="Proteomes" id="UP000224303"/>
    </source>
</evidence>
<dbReference type="PROSITE" id="PS51372">
    <property type="entry name" value="PRD_2"/>
    <property type="match status" value="1"/>
</dbReference>
<dbReference type="GO" id="GO:0006355">
    <property type="term" value="P:regulation of DNA-templated transcription"/>
    <property type="evidence" value="ECO:0007669"/>
    <property type="project" value="InterPro"/>
</dbReference>
<dbReference type="SUPFAM" id="SSF63520">
    <property type="entry name" value="PTS-regulatory domain, PRD"/>
    <property type="match status" value="1"/>
</dbReference>
<organism evidence="2 3">
    <name type="scientific">Enterococcus faecium</name>
    <name type="common">Streptococcus faecium</name>
    <dbReference type="NCBI Taxonomy" id="1352"/>
    <lineage>
        <taxon>Bacteria</taxon>
        <taxon>Bacillati</taxon>
        <taxon>Bacillota</taxon>
        <taxon>Bacilli</taxon>
        <taxon>Lactobacillales</taxon>
        <taxon>Enterococcaceae</taxon>
        <taxon>Enterococcus</taxon>
    </lineage>
</organism>
<dbReference type="InterPro" id="IPR036634">
    <property type="entry name" value="PRD_sf"/>
</dbReference>
<dbReference type="EMBL" id="PCGC01000002">
    <property type="protein sequence ID" value="PHL22838.1"/>
    <property type="molecule type" value="Genomic_DNA"/>
</dbReference>
<accession>A0A2A4E1J0</accession>
<reference evidence="2 3" key="1">
    <citation type="submission" date="2017-10" db="EMBL/GenBank/DDBJ databases">
        <title>Draft genomes of the Enterococcus faecium isolated from human feces before and after Helicobacter pylori eradication therapy.</title>
        <authorList>
            <person name="Prianichniikov N.A."/>
            <person name="Glushchenko O.E."/>
            <person name="Malakhova M.V."/>
        </authorList>
    </citation>
    <scope>NUCLEOTIDE SEQUENCE [LARGE SCALE GENOMIC DNA]</scope>
    <source>
        <strain evidence="2 3">Hp_5-7</strain>
    </source>
</reference>
<gene>
    <name evidence="2" type="ORF">CQR37_01630</name>
</gene>
<feature type="domain" description="PRD" evidence="1">
    <location>
        <begin position="13"/>
        <end position="111"/>
    </location>
</feature>
<dbReference type="InterPro" id="IPR011608">
    <property type="entry name" value="PRD"/>
</dbReference>
<protein>
    <submittedName>
        <fullName evidence="2">PRD domain-containing protein</fullName>
    </submittedName>
</protein>